<comment type="caution">
    <text evidence="2">The sequence shown here is derived from an EMBL/GenBank/DDBJ whole genome shotgun (WGS) entry which is preliminary data.</text>
</comment>
<evidence type="ECO:0000256" key="1">
    <source>
        <dbReference type="SAM" id="MobiDB-lite"/>
    </source>
</evidence>
<name>A0A9N8JPZ2_9PEZI</name>
<sequence length="174" mass="19203">QSAYICSNTGVHDLRGLCGSSIWLTMIKDKSDKGTLALSLIRQPDTPILAATKGPANSNQKSSDRRKTLQGNGIITAPSHRCVSCDWRRKPTTTLGWLLVTVRNSQQNYTRDSQTAAAGWRANLIGPVRISYPPRASPSCIQIDPHAAWATKRYDIRLARPAYYAHMFLGLLVP</sequence>
<reference evidence="2" key="1">
    <citation type="submission" date="2020-06" db="EMBL/GenBank/DDBJ databases">
        <authorList>
            <person name="Onetto C."/>
        </authorList>
    </citation>
    <scope>NUCLEOTIDE SEQUENCE</scope>
</reference>
<accession>A0A9N8JPZ2</accession>
<evidence type="ECO:0000313" key="3">
    <source>
        <dbReference type="Proteomes" id="UP000716446"/>
    </source>
</evidence>
<protein>
    <submittedName>
        <fullName evidence="2">Uncharacterized protein</fullName>
    </submittedName>
</protein>
<organism evidence="2 3">
    <name type="scientific">Aureobasidium vineae</name>
    <dbReference type="NCBI Taxonomy" id="2773715"/>
    <lineage>
        <taxon>Eukaryota</taxon>
        <taxon>Fungi</taxon>
        <taxon>Dikarya</taxon>
        <taxon>Ascomycota</taxon>
        <taxon>Pezizomycotina</taxon>
        <taxon>Dothideomycetes</taxon>
        <taxon>Dothideomycetidae</taxon>
        <taxon>Dothideales</taxon>
        <taxon>Saccotheciaceae</taxon>
        <taxon>Aureobasidium</taxon>
    </lineage>
</organism>
<dbReference type="EMBL" id="CAIJEN010000013">
    <property type="protein sequence ID" value="CAD0091766.1"/>
    <property type="molecule type" value="Genomic_DNA"/>
</dbReference>
<dbReference type="AlphaFoldDB" id="A0A9N8JPZ2"/>
<keyword evidence="3" id="KW-1185">Reference proteome</keyword>
<dbReference type="Proteomes" id="UP000716446">
    <property type="component" value="Unassembled WGS sequence"/>
</dbReference>
<gene>
    <name evidence="2" type="ORF">AWRI4619_LOCUS6860</name>
</gene>
<feature type="region of interest" description="Disordered" evidence="1">
    <location>
        <begin position="49"/>
        <end position="68"/>
    </location>
</feature>
<proteinExistence type="predicted"/>
<evidence type="ECO:0000313" key="2">
    <source>
        <dbReference type="EMBL" id="CAD0091766.1"/>
    </source>
</evidence>
<feature type="non-terminal residue" evidence="2">
    <location>
        <position position="174"/>
    </location>
</feature>